<accession>A0ABW2VQL2</accession>
<protein>
    <submittedName>
        <fullName evidence="2">Transposase</fullName>
    </submittedName>
</protein>
<feature type="domain" description="Transposase InsH N-terminal" evidence="1">
    <location>
        <begin position="1"/>
        <end position="60"/>
    </location>
</feature>
<evidence type="ECO:0000259" key="1">
    <source>
        <dbReference type="Pfam" id="PF05598"/>
    </source>
</evidence>
<dbReference type="Pfam" id="PF05598">
    <property type="entry name" value="DUF772"/>
    <property type="match status" value="1"/>
</dbReference>
<dbReference type="Proteomes" id="UP001596957">
    <property type="component" value="Unassembled WGS sequence"/>
</dbReference>
<comment type="caution">
    <text evidence="2">The sequence shown here is derived from an EMBL/GenBank/DDBJ whole genome shotgun (WGS) entry which is preliminary data.</text>
</comment>
<sequence length="71" mass="7902">MYSSLGQPGLSPAFLLVVTILQFRHNLADRETAQAVADRISWKYALGLGLDYAGFDFSALRSSAPTWRRRA</sequence>
<evidence type="ECO:0000313" key="2">
    <source>
        <dbReference type="EMBL" id="MFD0285927.1"/>
    </source>
</evidence>
<dbReference type="RefSeq" id="WP_381251543.1">
    <property type="nucleotide sequence ID" value="NZ_JBHTBI010000006.1"/>
</dbReference>
<dbReference type="EMBL" id="JBHTEC010000001">
    <property type="protein sequence ID" value="MFD0285927.1"/>
    <property type="molecule type" value="Genomic_DNA"/>
</dbReference>
<organism evidence="2 3">
    <name type="scientific">Streptomyces lutosisoli</name>
    <dbReference type="NCBI Taxonomy" id="2665721"/>
    <lineage>
        <taxon>Bacteria</taxon>
        <taxon>Bacillati</taxon>
        <taxon>Actinomycetota</taxon>
        <taxon>Actinomycetes</taxon>
        <taxon>Kitasatosporales</taxon>
        <taxon>Streptomycetaceae</taxon>
        <taxon>Streptomyces</taxon>
    </lineage>
</organism>
<keyword evidence="3" id="KW-1185">Reference proteome</keyword>
<dbReference type="InterPro" id="IPR008490">
    <property type="entry name" value="Transposase_InsH_N"/>
</dbReference>
<proteinExistence type="predicted"/>
<gene>
    <name evidence="2" type="ORF">ACFQZP_30415</name>
</gene>
<reference evidence="3" key="1">
    <citation type="journal article" date="2019" name="Int. J. Syst. Evol. Microbiol.">
        <title>The Global Catalogue of Microorganisms (GCM) 10K type strain sequencing project: providing services to taxonomists for standard genome sequencing and annotation.</title>
        <authorList>
            <consortium name="The Broad Institute Genomics Platform"/>
            <consortium name="The Broad Institute Genome Sequencing Center for Infectious Disease"/>
            <person name="Wu L."/>
            <person name="Ma J."/>
        </authorList>
    </citation>
    <scope>NUCLEOTIDE SEQUENCE [LARGE SCALE GENOMIC DNA]</scope>
    <source>
        <strain evidence="3">CGMCC 4.7198</strain>
    </source>
</reference>
<name>A0ABW2VQL2_9ACTN</name>
<evidence type="ECO:0000313" key="3">
    <source>
        <dbReference type="Proteomes" id="UP001596957"/>
    </source>
</evidence>